<dbReference type="InterPro" id="IPR016454">
    <property type="entry name" value="Cysteine_dSase"/>
</dbReference>
<comment type="function">
    <text evidence="2">Catalyzes the removal of elemental sulfur atoms from cysteine to produce alanine. Seems to participate in the biosynthesis of the nitrogenase metalloclusters by providing the inorganic sulfur required for the Fe-S core formation.</text>
</comment>
<dbReference type="InterPro" id="IPR015424">
    <property type="entry name" value="PyrdxlP-dep_Trfase"/>
</dbReference>
<keyword evidence="6" id="KW-0479">Metal-binding</keyword>
<keyword evidence="7" id="KW-0663">Pyridoxal phosphate</keyword>
<comment type="cofactor">
    <cofactor evidence="1 11">
        <name>pyridoxal 5'-phosphate</name>
        <dbReference type="ChEBI" id="CHEBI:597326"/>
    </cofactor>
</comment>
<dbReference type="GO" id="GO:0046872">
    <property type="term" value="F:metal ion binding"/>
    <property type="evidence" value="ECO:0007669"/>
    <property type="project" value="UniProtKB-KW"/>
</dbReference>
<dbReference type="KEGG" id="hbs:IPV69_15615"/>
<evidence type="ECO:0000256" key="2">
    <source>
        <dbReference type="ARBA" id="ARBA00003120"/>
    </source>
</evidence>
<dbReference type="PROSITE" id="PS00595">
    <property type="entry name" value="AA_TRANSFER_CLASS_5"/>
    <property type="match status" value="1"/>
</dbReference>
<dbReference type="FunFam" id="3.40.640.10:FF:000084">
    <property type="entry name" value="IscS-like cysteine desulfurase"/>
    <property type="match status" value="1"/>
</dbReference>
<evidence type="ECO:0000256" key="7">
    <source>
        <dbReference type="ARBA" id="ARBA00022898"/>
    </source>
</evidence>
<dbReference type="AlphaFoldDB" id="A0A7M2WSD2"/>
<dbReference type="Gene3D" id="3.40.640.10">
    <property type="entry name" value="Type I PLP-dependent aspartate aminotransferase-like (Major domain)"/>
    <property type="match status" value="1"/>
</dbReference>
<dbReference type="PANTHER" id="PTHR11601:SF34">
    <property type="entry name" value="CYSTEINE DESULFURASE"/>
    <property type="match status" value="1"/>
</dbReference>
<evidence type="ECO:0000256" key="1">
    <source>
        <dbReference type="ARBA" id="ARBA00001933"/>
    </source>
</evidence>
<dbReference type="PIRSF" id="PIRSF005572">
    <property type="entry name" value="NifS"/>
    <property type="match status" value="1"/>
</dbReference>
<dbReference type="GO" id="GO:0051536">
    <property type="term" value="F:iron-sulfur cluster binding"/>
    <property type="evidence" value="ECO:0007669"/>
    <property type="project" value="UniProtKB-KW"/>
</dbReference>
<dbReference type="GO" id="GO:0008483">
    <property type="term" value="F:transaminase activity"/>
    <property type="evidence" value="ECO:0007669"/>
    <property type="project" value="UniProtKB-KW"/>
</dbReference>
<name>A0A7M2WSD2_9BACT</name>
<evidence type="ECO:0000256" key="6">
    <source>
        <dbReference type="ARBA" id="ARBA00022723"/>
    </source>
</evidence>
<evidence type="ECO:0000256" key="9">
    <source>
        <dbReference type="ARBA" id="ARBA00023014"/>
    </source>
</evidence>
<evidence type="ECO:0000256" key="4">
    <source>
        <dbReference type="ARBA" id="ARBA00012239"/>
    </source>
</evidence>
<keyword evidence="13" id="KW-0032">Aminotransferase</keyword>
<dbReference type="PANTHER" id="PTHR11601">
    <property type="entry name" value="CYSTEINE DESULFURYLASE FAMILY MEMBER"/>
    <property type="match status" value="1"/>
</dbReference>
<dbReference type="GO" id="GO:0031071">
    <property type="term" value="F:cysteine desulfurase activity"/>
    <property type="evidence" value="ECO:0007669"/>
    <property type="project" value="UniProtKB-EC"/>
</dbReference>
<evidence type="ECO:0000256" key="5">
    <source>
        <dbReference type="ARBA" id="ARBA00022679"/>
    </source>
</evidence>
<keyword evidence="9" id="KW-0411">Iron-sulfur</keyword>
<evidence type="ECO:0000259" key="12">
    <source>
        <dbReference type="Pfam" id="PF00266"/>
    </source>
</evidence>
<keyword evidence="14" id="KW-1185">Reference proteome</keyword>
<organism evidence="13 14">
    <name type="scientific">Humisphaera borealis</name>
    <dbReference type="NCBI Taxonomy" id="2807512"/>
    <lineage>
        <taxon>Bacteria</taxon>
        <taxon>Pseudomonadati</taxon>
        <taxon>Planctomycetota</taxon>
        <taxon>Phycisphaerae</taxon>
        <taxon>Tepidisphaerales</taxon>
        <taxon>Tepidisphaeraceae</taxon>
        <taxon>Humisphaera</taxon>
    </lineage>
</organism>
<sequence>MDLVYLDNNATTQPAPEVVAAMLPFLTDFYGNPSSVHRFGQRSRQAIDVARGQIAALIGSAESELTFTGGGTESINTVIRGLLASRFPRKRIVTTTVEHSATRELCAQLARDGAEIVAIEVNEQGLLDIDALRSAVSDDTALVTLMWANNETGVLFPVAEVAALCREKRVPFHCDATQAVGKLPIDVKAIGLDAMSFASHKFHGPKGVGAFYARRGLRVRPLIVGGPQEQGRRGGTENVPGVVGMGRAAELAAALLAAMPGVARLRDRLERSILETIDGTRVNGSIEHRLPNTTNIAFPRLEAEAILLLLSEQDVCASAGAACSSGSLEPSHVLRAMRIDEKLAHGAIRFSLSRYSTDAEVDRALDVVPGVIRRLRAVLPVG</sequence>
<dbReference type="EC" id="2.8.1.7" evidence="4"/>
<evidence type="ECO:0000256" key="8">
    <source>
        <dbReference type="ARBA" id="ARBA00023004"/>
    </source>
</evidence>
<dbReference type="Gene3D" id="1.10.260.50">
    <property type="match status" value="1"/>
</dbReference>
<evidence type="ECO:0000256" key="3">
    <source>
        <dbReference type="ARBA" id="ARBA00006490"/>
    </source>
</evidence>
<comment type="catalytic activity">
    <reaction evidence="10">
        <text>(sulfur carrier)-H + L-cysteine = (sulfur carrier)-SH + L-alanine</text>
        <dbReference type="Rhea" id="RHEA:43892"/>
        <dbReference type="Rhea" id="RHEA-COMP:14737"/>
        <dbReference type="Rhea" id="RHEA-COMP:14739"/>
        <dbReference type="ChEBI" id="CHEBI:29917"/>
        <dbReference type="ChEBI" id="CHEBI:35235"/>
        <dbReference type="ChEBI" id="CHEBI:57972"/>
        <dbReference type="ChEBI" id="CHEBI:64428"/>
        <dbReference type="EC" id="2.8.1.7"/>
    </reaction>
</comment>
<keyword evidence="8" id="KW-0408">Iron</keyword>
<evidence type="ECO:0000256" key="10">
    <source>
        <dbReference type="ARBA" id="ARBA00050776"/>
    </source>
</evidence>
<dbReference type="Pfam" id="PF00266">
    <property type="entry name" value="Aminotran_5"/>
    <property type="match status" value="1"/>
</dbReference>
<dbReference type="SUPFAM" id="SSF53383">
    <property type="entry name" value="PLP-dependent transferases"/>
    <property type="match status" value="1"/>
</dbReference>
<dbReference type="InterPro" id="IPR015421">
    <property type="entry name" value="PyrdxlP-dep_Trfase_major"/>
</dbReference>
<proteinExistence type="inferred from homology"/>
<dbReference type="InterPro" id="IPR015422">
    <property type="entry name" value="PyrdxlP-dep_Trfase_small"/>
</dbReference>
<dbReference type="Proteomes" id="UP000593765">
    <property type="component" value="Chromosome"/>
</dbReference>
<dbReference type="Gene3D" id="3.90.1150.10">
    <property type="entry name" value="Aspartate Aminotransferase, domain 1"/>
    <property type="match status" value="1"/>
</dbReference>
<keyword evidence="5" id="KW-0808">Transferase</keyword>
<comment type="similarity">
    <text evidence="3">Belongs to the class-V pyridoxal-phosphate-dependent aminotransferase family. NifS/IscS subfamily.</text>
</comment>
<reference evidence="13 14" key="1">
    <citation type="submission" date="2020-10" db="EMBL/GenBank/DDBJ databases">
        <title>Wide distribution of Phycisphaera-like planctomycetes from WD2101 soil group in peatlands and genome analysis of the first cultivated representative.</title>
        <authorList>
            <person name="Dedysh S.N."/>
            <person name="Beletsky A.V."/>
            <person name="Ivanova A."/>
            <person name="Kulichevskaya I.S."/>
            <person name="Suzina N.E."/>
            <person name="Philippov D.A."/>
            <person name="Rakitin A.L."/>
            <person name="Mardanov A.V."/>
            <person name="Ravin N.V."/>
        </authorList>
    </citation>
    <scope>NUCLEOTIDE SEQUENCE [LARGE SCALE GENOMIC DNA]</scope>
    <source>
        <strain evidence="13 14">M1803</strain>
    </source>
</reference>
<dbReference type="InterPro" id="IPR020578">
    <property type="entry name" value="Aminotrans_V_PyrdxlP_BS"/>
</dbReference>
<evidence type="ECO:0000256" key="11">
    <source>
        <dbReference type="RuleBase" id="RU004504"/>
    </source>
</evidence>
<accession>A0A7M2WSD2</accession>
<dbReference type="RefSeq" id="WP_206290621.1">
    <property type="nucleotide sequence ID" value="NZ_CP063458.1"/>
</dbReference>
<dbReference type="InterPro" id="IPR000192">
    <property type="entry name" value="Aminotrans_V_dom"/>
</dbReference>
<evidence type="ECO:0000313" key="13">
    <source>
        <dbReference type="EMBL" id="QOV87711.1"/>
    </source>
</evidence>
<dbReference type="EMBL" id="CP063458">
    <property type="protein sequence ID" value="QOV87711.1"/>
    <property type="molecule type" value="Genomic_DNA"/>
</dbReference>
<protein>
    <recommendedName>
        <fullName evidence="4">cysteine desulfurase</fullName>
        <ecNumber evidence="4">2.8.1.7</ecNumber>
    </recommendedName>
</protein>
<gene>
    <name evidence="13" type="ORF">IPV69_15615</name>
</gene>
<evidence type="ECO:0000313" key="14">
    <source>
        <dbReference type="Proteomes" id="UP000593765"/>
    </source>
</evidence>
<feature type="domain" description="Aminotransferase class V" evidence="12">
    <location>
        <begin position="4"/>
        <end position="363"/>
    </location>
</feature>